<dbReference type="PANTHER" id="PTHR12385">
    <property type="entry name" value="CHOLINE TRANSPORTER-LIKE (SLC FAMILY 44)"/>
    <property type="match status" value="1"/>
</dbReference>
<evidence type="ECO:0000313" key="8">
    <source>
        <dbReference type="EMBL" id="CAD8498585.1"/>
    </source>
</evidence>
<evidence type="ECO:0000256" key="2">
    <source>
        <dbReference type="ARBA" id="ARBA00007168"/>
    </source>
</evidence>
<dbReference type="Pfam" id="PF04515">
    <property type="entry name" value="Choline_transpo"/>
    <property type="match status" value="1"/>
</dbReference>
<evidence type="ECO:0000256" key="3">
    <source>
        <dbReference type="ARBA" id="ARBA00022692"/>
    </source>
</evidence>
<proteinExistence type="inferred from homology"/>
<evidence type="ECO:0000256" key="5">
    <source>
        <dbReference type="ARBA" id="ARBA00023136"/>
    </source>
</evidence>
<feature type="transmembrane region" description="Helical" evidence="7">
    <location>
        <begin position="464"/>
        <end position="482"/>
    </location>
</feature>
<name>A0A7S0EZK4_9CRYP</name>
<feature type="transmembrane region" description="Helical" evidence="7">
    <location>
        <begin position="318"/>
        <end position="341"/>
    </location>
</feature>
<feature type="transmembrane region" description="Helical" evidence="7">
    <location>
        <begin position="562"/>
        <end position="588"/>
    </location>
</feature>
<dbReference type="PANTHER" id="PTHR12385:SF14">
    <property type="entry name" value="CHOLINE TRANSPORTER-LIKE 2"/>
    <property type="match status" value="1"/>
</dbReference>
<keyword evidence="3 7" id="KW-0812">Transmembrane</keyword>
<protein>
    <recommendedName>
        <fullName evidence="7">Choline transporter-like protein</fullName>
    </recommendedName>
</protein>
<evidence type="ECO:0000256" key="7">
    <source>
        <dbReference type="RuleBase" id="RU368066"/>
    </source>
</evidence>
<dbReference type="AlphaFoldDB" id="A0A7S0EZK4"/>
<gene>
    <name evidence="8" type="ORF">HPHI1048_LOCUS18324</name>
</gene>
<dbReference type="EMBL" id="HBEO01027156">
    <property type="protein sequence ID" value="CAD8498585.1"/>
    <property type="molecule type" value="Transcribed_RNA"/>
</dbReference>
<comment type="similarity">
    <text evidence="2 7">Belongs to the CTL (choline transporter-like) family.</text>
</comment>
<dbReference type="InterPro" id="IPR007603">
    <property type="entry name" value="Choline_transptr-like"/>
</dbReference>
<dbReference type="GO" id="GO:0005886">
    <property type="term" value="C:plasma membrane"/>
    <property type="evidence" value="ECO:0007669"/>
    <property type="project" value="UniProtKB-SubCell"/>
</dbReference>
<reference evidence="8" key="1">
    <citation type="submission" date="2021-01" db="EMBL/GenBank/DDBJ databases">
        <authorList>
            <person name="Corre E."/>
            <person name="Pelletier E."/>
            <person name="Niang G."/>
            <person name="Scheremetjew M."/>
            <person name="Finn R."/>
            <person name="Kale V."/>
            <person name="Holt S."/>
            <person name="Cochrane G."/>
            <person name="Meng A."/>
            <person name="Brown T."/>
            <person name="Cohen L."/>
        </authorList>
    </citation>
    <scope>NUCLEOTIDE SEQUENCE</scope>
    <source>
        <strain evidence="8">CCMP325</strain>
    </source>
</reference>
<evidence type="ECO:0000256" key="1">
    <source>
        <dbReference type="ARBA" id="ARBA00004141"/>
    </source>
</evidence>
<keyword evidence="6" id="KW-0325">Glycoprotein</keyword>
<comment type="function">
    <text evidence="7">Choline transporter.</text>
</comment>
<feature type="transmembrane region" description="Helical" evidence="7">
    <location>
        <begin position="420"/>
        <end position="444"/>
    </location>
</feature>
<evidence type="ECO:0000256" key="4">
    <source>
        <dbReference type="ARBA" id="ARBA00022989"/>
    </source>
</evidence>
<feature type="transmembrane region" description="Helical" evidence="7">
    <location>
        <begin position="600"/>
        <end position="621"/>
    </location>
</feature>
<feature type="transmembrane region" description="Helical" evidence="7">
    <location>
        <begin position="379"/>
        <end position="399"/>
    </location>
</feature>
<feature type="transmembrane region" description="Helical" evidence="7">
    <location>
        <begin position="262"/>
        <end position="283"/>
    </location>
</feature>
<organism evidence="8">
    <name type="scientific">Hanusia phi</name>
    <dbReference type="NCBI Taxonomy" id="3032"/>
    <lineage>
        <taxon>Eukaryota</taxon>
        <taxon>Cryptophyceae</taxon>
        <taxon>Pyrenomonadales</taxon>
        <taxon>Geminigeraceae</taxon>
        <taxon>Hanusia</taxon>
    </lineage>
</organism>
<sequence length="682" mass="74979">MLVVGILGFAKGNPNRLRYGYDFLGRTCGYGDVKDQNFLYYPFPYNSTSGSTDLTWAVCLKNCNVTNATSFSIMCMYSFELPATSSRAQVVCGGGTDGRTDLTQTDFLNVAITTDCLRYRPTCKCKSGSPSYLCCTGMAKGQVGGQEGVELIPEVDKGTLGGITMGYKYGFCYIPYPTASIKGFNRCLPFISSKILGPRENTTTSDSTFSSVMTSLTGSQQSFAYLTDQIQEKWRVIVASAGIALGVSLLYSLLLRLAAKPITFAVLIATWFLLGGATAILSIKAGFIDASQLPGSTYSSSFLPSGFTFEQAKQNQQMVIAAAVICGVLFLIYTLLFVFLFKRVLVAIEVIELASECIMTIPTVFLFCMFQWFVMVALFVWWIFVMLYLVAAGSWDANAHQYVWDTNLQRVMIYHFFGLLWGRSFILAIGNLVVAGASAEWFLADDKLNLVLPVLSSFQRTLKFHSGTAALGSFIIAVVQMIRWVFRYYMYQIKKMNPDSKIVKVLAFIGECCLACLERFLNFINKNAYIQTSITGAGFWTAAAAAFNLLVRNCLRIGTLSIVATVYIYIGKLFIALVTGIICALIMVGGDYQNVTDAPVFPMVIILLIAFGIGSIFLDVWEVCIDTIFQCYCMDEEQGTNKTPGKLKQFVANNPPANDEAEGVKGLYSVKNAQSNDAPPTV</sequence>
<feature type="transmembrane region" description="Helical" evidence="7">
    <location>
        <begin position="353"/>
        <end position="373"/>
    </location>
</feature>
<keyword evidence="4 7" id="KW-1133">Transmembrane helix</keyword>
<evidence type="ECO:0000256" key="6">
    <source>
        <dbReference type="ARBA" id="ARBA00023180"/>
    </source>
</evidence>
<accession>A0A7S0EZK4</accession>
<comment type="subcellular location">
    <subcellularLocation>
        <location evidence="7">Cell membrane</location>
        <topology evidence="7">Multi-pass membrane protein</topology>
    </subcellularLocation>
    <subcellularLocation>
        <location evidence="1">Membrane</location>
        <topology evidence="1">Multi-pass membrane protein</topology>
    </subcellularLocation>
</comment>
<dbReference type="GO" id="GO:0022857">
    <property type="term" value="F:transmembrane transporter activity"/>
    <property type="evidence" value="ECO:0007669"/>
    <property type="project" value="UniProtKB-UniRule"/>
</dbReference>
<keyword evidence="5 7" id="KW-0472">Membrane</keyword>
<feature type="transmembrane region" description="Helical" evidence="7">
    <location>
        <begin position="234"/>
        <end position="255"/>
    </location>
</feature>